<reference evidence="3" key="1">
    <citation type="journal article" date="2019" name="Int. J. Syst. Evol. Microbiol.">
        <title>The Global Catalogue of Microorganisms (GCM) 10K type strain sequencing project: providing services to taxonomists for standard genome sequencing and annotation.</title>
        <authorList>
            <consortium name="The Broad Institute Genomics Platform"/>
            <consortium name="The Broad Institute Genome Sequencing Center for Infectious Disease"/>
            <person name="Wu L."/>
            <person name="Ma J."/>
        </authorList>
    </citation>
    <scope>NUCLEOTIDE SEQUENCE [LARGE SCALE GENOMIC DNA]</scope>
    <source>
        <strain evidence="3">JCM 3369</strain>
    </source>
</reference>
<feature type="domain" description="Transglutaminase-like" evidence="1">
    <location>
        <begin position="117"/>
        <end position="206"/>
    </location>
</feature>
<evidence type="ECO:0000259" key="1">
    <source>
        <dbReference type="Pfam" id="PF01841"/>
    </source>
</evidence>
<comment type="caution">
    <text evidence="2">The sequence shown here is derived from an EMBL/GenBank/DDBJ whole genome shotgun (WGS) entry which is preliminary data.</text>
</comment>
<dbReference type="Proteomes" id="UP001597327">
    <property type="component" value="Unassembled WGS sequence"/>
</dbReference>
<keyword evidence="3" id="KW-1185">Reference proteome</keyword>
<dbReference type="Gene3D" id="3.10.620.30">
    <property type="match status" value="1"/>
</dbReference>
<protein>
    <submittedName>
        <fullName evidence="2">Transglutaminase family protein</fullName>
    </submittedName>
</protein>
<dbReference type="EMBL" id="JBHUFA010000004">
    <property type="protein sequence ID" value="MFD1696414.1"/>
    <property type="molecule type" value="Genomic_DNA"/>
</dbReference>
<name>A0ABW4JW88_9HYPH</name>
<dbReference type="Pfam" id="PF01841">
    <property type="entry name" value="Transglut_core"/>
    <property type="match status" value="1"/>
</dbReference>
<dbReference type="InterPro" id="IPR038765">
    <property type="entry name" value="Papain-like_cys_pep_sf"/>
</dbReference>
<gene>
    <name evidence="2" type="ORF">ACFSC7_12865</name>
</gene>
<dbReference type="RefSeq" id="WP_149892708.1">
    <property type="nucleotide sequence ID" value="NZ_JBHUFA010000004.1"/>
</dbReference>
<proteinExistence type="predicted"/>
<dbReference type="InterPro" id="IPR002931">
    <property type="entry name" value="Transglutaminase-like"/>
</dbReference>
<evidence type="ECO:0000313" key="2">
    <source>
        <dbReference type="EMBL" id="MFD1696414.1"/>
    </source>
</evidence>
<evidence type="ECO:0000313" key="3">
    <source>
        <dbReference type="Proteomes" id="UP001597327"/>
    </source>
</evidence>
<dbReference type="SUPFAM" id="SSF54001">
    <property type="entry name" value="Cysteine proteinases"/>
    <property type="match status" value="1"/>
</dbReference>
<organism evidence="2 3">
    <name type="scientific">Roseibium aestuarii</name>
    <dbReference type="NCBI Taxonomy" id="2600299"/>
    <lineage>
        <taxon>Bacteria</taxon>
        <taxon>Pseudomonadati</taxon>
        <taxon>Pseudomonadota</taxon>
        <taxon>Alphaproteobacteria</taxon>
        <taxon>Hyphomicrobiales</taxon>
        <taxon>Stappiaceae</taxon>
        <taxon>Roseibium</taxon>
    </lineage>
</organism>
<accession>A0ABW4JW88</accession>
<sequence>MQFSLETGPQAIVSVRVACRVGETRPLLAPFGLQTPDQTPLGLSVEGGSVDLVVERNTGQEAALITPDPGAQAIVLTYGFQGSGKGYPEGMFAVHDSRYSRAATDLVQAFAQEGPANGAGAEEDPVARIVQEVHARFVYGHAELRFNDGLDAVPYLSCGTTVGSCVDINTYLIACLRSAGIEAAYITGYFFPEERGGVCRDMHCWVVTREGDRLREWDIAHHLKMDRAPVASGLNPKPGCRVALFHAMGLDVPELGIRDAKLLAEPVWVEEGSLIRIAEADLQIRMDHGFMEMPFARA</sequence>